<reference evidence="1 2" key="1">
    <citation type="submission" date="2015-11" db="EMBL/GenBank/DDBJ databases">
        <title>Sequence of Pedobacter ginsenosidimutans.</title>
        <authorList>
            <person name="Carson E."/>
            <person name="Keyser V."/>
            <person name="Newman J."/>
            <person name="Miller J."/>
        </authorList>
    </citation>
    <scope>NUCLEOTIDE SEQUENCE [LARGE SCALE GENOMIC DNA]</scope>
    <source>
        <strain evidence="1 2">KACC 14530</strain>
    </source>
</reference>
<evidence type="ECO:0000313" key="1">
    <source>
        <dbReference type="EMBL" id="KRT15674.1"/>
    </source>
</evidence>
<evidence type="ECO:0000313" key="2">
    <source>
        <dbReference type="Proteomes" id="UP000051950"/>
    </source>
</evidence>
<gene>
    <name evidence="1" type="ORF">ASU31_13495</name>
</gene>
<proteinExistence type="predicted"/>
<organism evidence="1 2">
    <name type="scientific">Pedobacter ginsenosidimutans</name>
    <dbReference type="NCBI Taxonomy" id="687842"/>
    <lineage>
        <taxon>Bacteria</taxon>
        <taxon>Pseudomonadati</taxon>
        <taxon>Bacteroidota</taxon>
        <taxon>Sphingobacteriia</taxon>
        <taxon>Sphingobacteriales</taxon>
        <taxon>Sphingobacteriaceae</taxon>
        <taxon>Pedobacter</taxon>
    </lineage>
</organism>
<sequence>MTSENNFNAYSSDYTRITDCLFAIHALEVSGGLNNQAELLRLLRLLEQDVLKKLYVITIRVLKVVTSPDSTVYIGGDFSEKNFSEKDFNVGAPVINPPSNWDYFYGDFDGEDFLFDDFYVGYLDTSGTGYSAIFKSILNMLDEINNYSEDTFSEEDRYALNEALEALLAAFKAIKDLLAQLGLNPCGPDDDTYLNNTGGIYLQAAGSDGANGIAQGIHLRWSLTGVLGDNHLPKGDYYNAQNNQLSGFNRKDDYVKVFRSQYIDAPTVSIDLEFNRPVINFITRQWIYTINNTVNGKKITNRVKLKFDNANTYKQLARTIDPLLDYYRFLSSYNETITLEIEGKTSYSVGFHFNNTSNEKAVLKVKMLSQIVNDPDTENTTEVRKTMVLDNAGAKIEIYKADNIAKISIKKSTNAVIKNFYFSTYHDFLITRQETDWMEVGNGFGISLDDAVVFDRLENETYPIDHLWPHFNDGTTVKVANYQDKWLTSRNNNPSVKAALSTYLQLSDTDPRAEEIITNVNPEQQNEGFSISYLDIINLQALDYHFARMLGLGHIDTPIDNDGFIYQVRYTNKSSLNSSATSTYVYTSLPVTKTDYLLPEKPKMRPVAYQFLGDDSDSMNSMLDDKGYAKFDYARVVNIGRVPFPDELVDHDFFSDLNVVENLNIFENPKPVFYGLEYRAENQLAYVKPEITSGSFPDEYQYYAYDNANPQGVLEPEPLRDDVLSLFTHFEKQPGKHFYAIYGINWFSRVSTLSDEVDTDVTEFEAVNTLLPPSDVAVQYVQKEDPLLFTTTAEQSWLAGRKQTFAGQDIGFTRVTFNWLDILDATRLIDQSAAQLNTLIKADHVKAYFNPELPLTITGQIKDIIHEPDEKLIRLIVGSYKQIDGTLITPTVAPGDFFRFTNSLLATPNGKYRVENMVNGSAGVEIIVESTNESSVVDDENEPGTYSTRKIATFPEIGSRFSVAENLSNPANWEPVMETVQLKSFADANSPHIERIADSEGRETIYWVGGIHNQATVTPLFGSEYPDGLLGYYKVSFDNTGNLNDHPQINLPFDANDPNKNSPDQLRQAHVEWYKGLIRVPTLNEDPEPKLLEVIRIEETQPLELYVYDPGYQDDPIRVSTPAVLTVPVNFHPGYRVYFFPEPGSTHTFNGTNILPVGNDNDKRTQLGLQTIDSRPESNNSVSDVSMPAILLARKIEEPVQFEAPGTFGLKVRPDATGKASFTFDVKIAPTVNGIKRAPFGFMFYRTTNEDVLEALYKPSTVAQILEALRDLDEDPFYSQRYLELVNLTFDSPTAGSFKQFPATPNSYGFPVPDKLGLVDDAHDSLEVKKLKYFAAIQETLLPLTEQTPILNFIKQGLQTENALPVIRDLDGNLLDATDVAFNPFPMIRQYNKPSQPNTTYIRFTDYFLSGASRKLYFFAGVEVTNQLEPGLLSPFAGPVTILQTLASAAPLVTTFAINLDSFSAESGASVVFNIAPISPEDRISKIRIYRSKDKDKTVTLQGMEYHVDRDIVAENIEGYEVTDDFSDLTVAPLGDTVYYRLAGIRTIINEKEEEEEVLSLGTDVIAITLPDYLNPEAPELFYDEVGNKLTWSATANRANYYVFKQNNRGNWEKVYGVELPTSSVDMEYVLPAPLIRVDEDGDKLYYRFKVQVQNASGLFNLTDKELTV</sequence>
<comment type="caution">
    <text evidence="1">The sequence shown here is derived from an EMBL/GenBank/DDBJ whole genome shotgun (WGS) entry which is preliminary data.</text>
</comment>
<dbReference type="EMBL" id="LMZQ01000008">
    <property type="protein sequence ID" value="KRT15674.1"/>
    <property type="molecule type" value="Genomic_DNA"/>
</dbReference>
<keyword evidence="2" id="KW-1185">Reference proteome</keyword>
<dbReference type="RefSeq" id="WP_057932826.1">
    <property type="nucleotide sequence ID" value="NZ_LMZQ01000008.1"/>
</dbReference>
<dbReference type="OrthoDB" id="717548at2"/>
<accession>A0A0T5VP72</accession>
<name>A0A0T5VP72_9SPHI</name>
<dbReference type="Proteomes" id="UP000051950">
    <property type="component" value="Unassembled WGS sequence"/>
</dbReference>
<protein>
    <submittedName>
        <fullName evidence="1">Uncharacterized protein</fullName>
    </submittedName>
</protein>
<dbReference type="STRING" id="687842.ASU31_13495"/>